<dbReference type="GO" id="GO:0008168">
    <property type="term" value="F:methyltransferase activity"/>
    <property type="evidence" value="ECO:0007669"/>
    <property type="project" value="UniProtKB-KW"/>
</dbReference>
<dbReference type="GO" id="GO:0032259">
    <property type="term" value="P:methylation"/>
    <property type="evidence" value="ECO:0007669"/>
    <property type="project" value="UniProtKB-KW"/>
</dbReference>
<dbReference type="STRING" id="1197717.BED41_12490"/>
<dbReference type="AlphaFoldDB" id="A0A1B2I782"/>
<protein>
    <submittedName>
        <fullName evidence="2">Beta-aspartate methyltransferase</fullName>
    </submittedName>
</protein>
<keyword evidence="2" id="KW-0489">Methyltransferase</keyword>
<evidence type="ECO:0000313" key="3">
    <source>
        <dbReference type="Proteomes" id="UP000093044"/>
    </source>
</evidence>
<reference evidence="2" key="1">
    <citation type="submission" date="2016-08" db="EMBL/GenBank/DDBJ databases">
        <title>Complete genome of Cloacibacillus porcorum.</title>
        <authorList>
            <person name="Looft T."/>
            <person name="Bayles D.O."/>
            <person name="Alt D.P."/>
        </authorList>
    </citation>
    <scope>NUCLEOTIDE SEQUENCE [LARGE SCALE GENOMIC DNA]</scope>
    <source>
        <strain evidence="2">CL-84</strain>
    </source>
</reference>
<dbReference type="Proteomes" id="UP000093044">
    <property type="component" value="Chromosome"/>
</dbReference>
<evidence type="ECO:0000313" key="2">
    <source>
        <dbReference type="EMBL" id="ANZ45831.1"/>
    </source>
</evidence>
<keyword evidence="1" id="KW-0560">Oxidoreductase</keyword>
<sequence length="347" mass="37357">MKKIIFYANQFFGGVGGENEADFEPVIKEGPVGPALAFKAALKDAEVTHTIICGDNFMASHKDEALKRIAAFLEGKEFDIMAAGPAFRAGRYGVCCGEICRFAHEKYGVQAVTSMHEENPGVAMFKEEPFYIMKGGASAAKMRQDAAAMAGIVNKMISGEEILWADAEGYFPHGIRKEVFAEKTAGDRAVDMLLAKLSGQPYETELKIEPRDNVVPSKAVGDLSKAKVAFVSTGGLVPLGNPDRIPGGTCSIWATYDVSGKDVLVKGDFYSVHCGINTDFVNANPEVLFPLSSFREFEKAGVIGELCNTLYSTTGNLATLKDARRMGKEIAEALKKEAVDAVVLVST</sequence>
<accession>A0A1B2I782</accession>
<gene>
    <name evidence="2" type="ORF">BED41_12490</name>
</gene>
<dbReference type="Pfam" id="PF07355">
    <property type="entry name" value="GRDB"/>
    <property type="match status" value="1"/>
</dbReference>
<keyword evidence="3" id="KW-1185">Reference proteome</keyword>
<keyword evidence="2" id="KW-0808">Transferase</keyword>
<organism evidence="2 3">
    <name type="scientific">Cloacibacillus porcorum</name>
    <dbReference type="NCBI Taxonomy" id="1197717"/>
    <lineage>
        <taxon>Bacteria</taxon>
        <taxon>Thermotogati</taxon>
        <taxon>Synergistota</taxon>
        <taxon>Synergistia</taxon>
        <taxon>Synergistales</taxon>
        <taxon>Synergistaceae</taxon>
        <taxon>Cloacibacillus</taxon>
    </lineage>
</organism>
<dbReference type="NCBIfam" id="TIGR01918">
    <property type="entry name" value="various_sel_PB"/>
    <property type="match status" value="1"/>
</dbReference>
<name>A0A1B2I782_9BACT</name>
<dbReference type="GO" id="GO:0050485">
    <property type="term" value="F:oxidoreductase activity, acting on X-H and Y-H to form an X-Y bond, with a disulfide as acceptor"/>
    <property type="evidence" value="ECO:0007669"/>
    <property type="project" value="InterPro"/>
</dbReference>
<dbReference type="EMBL" id="CP016757">
    <property type="protein sequence ID" value="ANZ45831.1"/>
    <property type="molecule type" value="Genomic_DNA"/>
</dbReference>
<dbReference type="InterPro" id="IPR010187">
    <property type="entry name" value="Various_sel_PB"/>
</dbReference>
<evidence type="ECO:0000256" key="1">
    <source>
        <dbReference type="ARBA" id="ARBA00023002"/>
    </source>
</evidence>
<dbReference type="KEGG" id="cpor:BED41_12490"/>
<proteinExistence type="predicted"/>